<protein>
    <submittedName>
        <fullName evidence="1">Uncharacterized protein</fullName>
    </submittedName>
</protein>
<sequence length="62" mass="6532">MTLAHEAPVTGRIAAAKEIESQHNAEQCGRAARTVADHAADAEDCLFLLEMLGLDAAAGKRD</sequence>
<dbReference type="Proteomes" id="UP000019277">
    <property type="component" value="Unassembled WGS sequence"/>
</dbReference>
<dbReference type="eggNOG" id="ENOG5031Q7B">
    <property type="taxonomic scope" value="Bacteria"/>
</dbReference>
<accession>W7IRQ3</accession>
<gene>
    <name evidence="1" type="ORF">UO65_1049</name>
</gene>
<dbReference type="RefSeq" id="WP_035279262.1">
    <property type="nucleotide sequence ID" value="NZ_AYXG01000042.1"/>
</dbReference>
<keyword evidence="2" id="KW-1185">Reference proteome</keyword>
<proteinExistence type="predicted"/>
<name>W7IRQ3_9PSEU</name>
<dbReference type="EMBL" id="AYXG01000042">
    <property type="protein sequence ID" value="EWC63595.1"/>
    <property type="molecule type" value="Genomic_DNA"/>
</dbReference>
<evidence type="ECO:0000313" key="2">
    <source>
        <dbReference type="Proteomes" id="UP000019277"/>
    </source>
</evidence>
<comment type="caution">
    <text evidence="1">The sequence shown here is derived from an EMBL/GenBank/DDBJ whole genome shotgun (WGS) entry which is preliminary data.</text>
</comment>
<accession>A0A8E3BI28</accession>
<organism evidence="1 2">
    <name type="scientific">Actinokineospora spheciospongiae</name>
    <dbReference type="NCBI Taxonomy" id="909613"/>
    <lineage>
        <taxon>Bacteria</taxon>
        <taxon>Bacillati</taxon>
        <taxon>Actinomycetota</taxon>
        <taxon>Actinomycetes</taxon>
        <taxon>Pseudonocardiales</taxon>
        <taxon>Pseudonocardiaceae</taxon>
        <taxon>Actinokineospora</taxon>
    </lineage>
</organism>
<reference evidence="1 2" key="1">
    <citation type="journal article" date="2014" name="Genome Announc.">
        <title>Draft Genome Sequence of the Antitrypanosomally Active Sponge-Associated Bacterium Actinokineospora sp. Strain EG49.</title>
        <authorList>
            <person name="Harjes J."/>
            <person name="Ryu T."/>
            <person name="Abdelmohsen U.R."/>
            <person name="Moitinho-Silva L."/>
            <person name="Horn H."/>
            <person name="Ravasi T."/>
            <person name="Hentschel U."/>
        </authorList>
    </citation>
    <scope>NUCLEOTIDE SEQUENCE [LARGE SCALE GENOMIC DNA]</scope>
    <source>
        <strain evidence="1 2">EG49</strain>
    </source>
</reference>
<evidence type="ECO:0000313" key="1">
    <source>
        <dbReference type="EMBL" id="EWC63595.1"/>
    </source>
</evidence>
<dbReference type="AlphaFoldDB" id="W7IRQ3"/>